<dbReference type="GO" id="GO:0008270">
    <property type="term" value="F:zinc ion binding"/>
    <property type="evidence" value="ECO:0007669"/>
    <property type="project" value="InterPro"/>
</dbReference>
<dbReference type="KEGG" id="ter:Tery_4737"/>
<keyword evidence="3" id="KW-0695">RNA-directed DNA polymerase</keyword>
<keyword evidence="3" id="KW-0808">Transferase</keyword>
<dbReference type="EMBL" id="CP000393">
    <property type="protein sequence ID" value="ABG53696.1"/>
    <property type="molecule type" value="Genomic_DNA"/>
</dbReference>
<dbReference type="GO" id="GO:0003676">
    <property type="term" value="F:nucleic acid binding"/>
    <property type="evidence" value="ECO:0007669"/>
    <property type="project" value="InterPro"/>
</dbReference>
<dbReference type="HOGENOM" id="CLU_3384335_0_0_3"/>
<dbReference type="Pfam" id="PF01844">
    <property type="entry name" value="HNH"/>
    <property type="match status" value="1"/>
</dbReference>
<sequence>MEIDHIKPRSEGGDNTTKNKQLLHRHCHDTKTA</sequence>
<proteinExistence type="predicted"/>
<dbReference type="GO" id="GO:0003964">
    <property type="term" value="F:RNA-directed DNA polymerase activity"/>
    <property type="evidence" value="ECO:0007669"/>
    <property type="project" value="UniProtKB-KW"/>
</dbReference>
<feature type="compositionally biased region" description="Basic and acidic residues" evidence="1">
    <location>
        <begin position="1"/>
        <end position="12"/>
    </location>
</feature>
<protein>
    <submittedName>
        <fullName evidence="3">RNA-directed DNA polymerase</fullName>
    </submittedName>
</protein>
<keyword evidence="3" id="KW-0548">Nucleotidyltransferase</keyword>
<evidence type="ECO:0000256" key="1">
    <source>
        <dbReference type="SAM" id="MobiDB-lite"/>
    </source>
</evidence>
<dbReference type="eggNOG" id="COG1403">
    <property type="taxonomic scope" value="Bacteria"/>
</dbReference>
<organism evidence="3">
    <name type="scientific">Trichodesmium erythraeum (strain IMS101)</name>
    <dbReference type="NCBI Taxonomy" id="203124"/>
    <lineage>
        <taxon>Bacteria</taxon>
        <taxon>Bacillati</taxon>
        <taxon>Cyanobacteriota</taxon>
        <taxon>Cyanophyceae</taxon>
        <taxon>Oscillatoriophycideae</taxon>
        <taxon>Oscillatoriales</taxon>
        <taxon>Microcoleaceae</taxon>
        <taxon>Trichodesmium</taxon>
    </lineage>
</organism>
<gene>
    <name evidence="3" type="ordered locus">Tery_4737</name>
</gene>
<reference evidence="3" key="1">
    <citation type="submission" date="2006-06" db="EMBL/GenBank/DDBJ databases">
        <title>Complete sequence of Trichodesmium erythraeum IMS101.</title>
        <authorList>
            <consortium name="US DOE Joint Genome Institute"/>
            <person name="Copeland A."/>
            <person name="Lucas S."/>
            <person name="Lapidus A."/>
            <person name="Barry K."/>
            <person name="Detter J.C."/>
            <person name="Glavina del Rio T."/>
            <person name="Hammon N."/>
            <person name="Israni S."/>
            <person name="Dalin E."/>
            <person name="Tice H."/>
            <person name="Pitluck S."/>
            <person name="Kiss H."/>
            <person name="Munk A.C."/>
            <person name="Brettin T."/>
            <person name="Bruce D."/>
            <person name="Han C."/>
            <person name="Tapia R."/>
            <person name="Gilna P."/>
            <person name="Schmutz J."/>
            <person name="Larimer F."/>
            <person name="Land M."/>
            <person name="Hauser L."/>
            <person name="Kyrpides N."/>
            <person name="Kim E."/>
            <person name="Richardson P."/>
        </authorList>
    </citation>
    <scope>NUCLEOTIDE SEQUENCE [LARGE SCALE GENOMIC DNA]</scope>
    <source>
        <strain evidence="3">IMS101</strain>
    </source>
</reference>
<dbReference type="GO" id="GO:0004519">
    <property type="term" value="F:endonuclease activity"/>
    <property type="evidence" value="ECO:0007669"/>
    <property type="project" value="InterPro"/>
</dbReference>
<dbReference type="InterPro" id="IPR003615">
    <property type="entry name" value="HNH_nuc"/>
</dbReference>
<dbReference type="AlphaFoldDB" id="Q10VM8"/>
<accession>Q10VM8</accession>
<dbReference type="Gene3D" id="1.10.30.50">
    <property type="match status" value="1"/>
</dbReference>
<name>Q10VM8_TRIEI</name>
<feature type="region of interest" description="Disordered" evidence="1">
    <location>
        <begin position="1"/>
        <end position="33"/>
    </location>
</feature>
<evidence type="ECO:0000259" key="2">
    <source>
        <dbReference type="Pfam" id="PF01844"/>
    </source>
</evidence>
<evidence type="ECO:0000313" key="3">
    <source>
        <dbReference type="EMBL" id="ABG53696.1"/>
    </source>
</evidence>
<dbReference type="CDD" id="cd00085">
    <property type="entry name" value="HNHc"/>
    <property type="match status" value="1"/>
</dbReference>
<dbReference type="InterPro" id="IPR002711">
    <property type="entry name" value="HNH"/>
</dbReference>
<feature type="compositionally biased region" description="Basic residues" evidence="1">
    <location>
        <begin position="21"/>
        <end position="33"/>
    </location>
</feature>
<feature type="domain" description="HNH" evidence="2">
    <location>
        <begin position="2"/>
        <end position="32"/>
    </location>
</feature>